<dbReference type="Gene3D" id="3.30.700.10">
    <property type="entry name" value="Glycoprotein, Type 4 Pilin"/>
    <property type="match status" value="1"/>
</dbReference>
<evidence type="ECO:0000256" key="7">
    <source>
        <dbReference type="ARBA" id="ARBA00022989"/>
    </source>
</evidence>
<comment type="subcellular location">
    <subcellularLocation>
        <location evidence="1">Cell inner membrane</location>
        <topology evidence="1">Single-pass membrane protein</topology>
    </subcellularLocation>
</comment>
<keyword evidence="3" id="KW-1003">Cell membrane</keyword>
<keyword evidence="5" id="KW-0997">Cell inner membrane</keyword>
<comment type="similarity">
    <text evidence="9">Belongs to the GSP H family.</text>
</comment>
<gene>
    <name evidence="12" type="ORF">HD842_002743</name>
</gene>
<dbReference type="SUPFAM" id="SSF54523">
    <property type="entry name" value="Pili subunits"/>
    <property type="match status" value="1"/>
</dbReference>
<keyword evidence="7" id="KW-1133">Transmembrane helix</keyword>
<sequence length="149" mass="15484">MVELITVMVLIGVLAAFAVPRLMGDSATGAALFGDQVASGLRMAQKSAVARRRTVCVTTTATTLMLRVRTAVGNGPCGNVQLQGITDGLYDSKEANIVMSGAPPLLLFRPDGTIDDGNGVRLGRVDIAIKGADAIRRTITLDGGTGYVH</sequence>
<dbReference type="GO" id="GO:0015627">
    <property type="term" value="C:type II protein secretion system complex"/>
    <property type="evidence" value="ECO:0007669"/>
    <property type="project" value="InterPro"/>
</dbReference>
<keyword evidence="4" id="KW-0488">Methylation</keyword>
<evidence type="ECO:0000256" key="2">
    <source>
        <dbReference type="ARBA" id="ARBA00021549"/>
    </source>
</evidence>
<dbReference type="InterPro" id="IPR045584">
    <property type="entry name" value="Pilin-like"/>
</dbReference>
<evidence type="ECO:0000256" key="3">
    <source>
        <dbReference type="ARBA" id="ARBA00022475"/>
    </source>
</evidence>
<dbReference type="Pfam" id="PF12019">
    <property type="entry name" value="GspH"/>
    <property type="match status" value="1"/>
</dbReference>
<evidence type="ECO:0000256" key="9">
    <source>
        <dbReference type="ARBA" id="ARBA00025772"/>
    </source>
</evidence>
<protein>
    <recommendedName>
        <fullName evidence="2">Type II secretion system protein H</fullName>
    </recommendedName>
    <alternativeName>
        <fullName evidence="10">General secretion pathway protein H</fullName>
    </alternativeName>
</protein>
<name>A0A7W9X1C7_9BURK</name>
<evidence type="ECO:0000313" key="12">
    <source>
        <dbReference type="EMBL" id="MBB6134601.1"/>
    </source>
</evidence>
<accession>A0A7W9X1C7</accession>
<dbReference type="InterPro" id="IPR022346">
    <property type="entry name" value="T2SS_GspH"/>
</dbReference>
<dbReference type="AlphaFoldDB" id="A0A7W9X1C7"/>
<dbReference type="Proteomes" id="UP000540787">
    <property type="component" value="Unassembled WGS sequence"/>
</dbReference>
<dbReference type="GO" id="GO:0005886">
    <property type="term" value="C:plasma membrane"/>
    <property type="evidence" value="ECO:0007669"/>
    <property type="project" value="UniProtKB-SubCell"/>
</dbReference>
<evidence type="ECO:0000256" key="1">
    <source>
        <dbReference type="ARBA" id="ARBA00004377"/>
    </source>
</evidence>
<evidence type="ECO:0000256" key="5">
    <source>
        <dbReference type="ARBA" id="ARBA00022519"/>
    </source>
</evidence>
<organism evidence="12 13">
    <name type="scientific">Massilia aurea</name>
    <dbReference type="NCBI Taxonomy" id="373040"/>
    <lineage>
        <taxon>Bacteria</taxon>
        <taxon>Pseudomonadati</taxon>
        <taxon>Pseudomonadota</taxon>
        <taxon>Betaproteobacteria</taxon>
        <taxon>Burkholderiales</taxon>
        <taxon>Oxalobacteraceae</taxon>
        <taxon>Telluria group</taxon>
        <taxon>Massilia</taxon>
    </lineage>
</organism>
<keyword evidence="8" id="KW-0472">Membrane</keyword>
<keyword evidence="13" id="KW-1185">Reference proteome</keyword>
<dbReference type="EMBL" id="JACHBX010000002">
    <property type="protein sequence ID" value="MBB6134601.1"/>
    <property type="molecule type" value="Genomic_DNA"/>
</dbReference>
<evidence type="ECO:0000313" key="13">
    <source>
        <dbReference type="Proteomes" id="UP000540787"/>
    </source>
</evidence>
<evidence type="ECO:0000256" key="4">
    <source>
        <dbReference type="ARBA" id="ARBA00022481"/>
    </source>
</evidence>
<evidence type="ECO:0000256" key="10">
    <source>
        <dbReference type="ARBA" id="ARBA00030775"/>
    </source>
</evidence>
<keyword evidence="6" id="KW-0812">Transmembrane</keyword>
<proteinExistence type="inferred from homology"/>
<evidence type="ECO:0000256" key="6">
    <source>
        <dbReference type="ARBA" id="ARBA00022692"/>
    </source>
</evidence>
<comment type="caution">
    <text evidence="12">The sequence shown here is derived from an EMBL/GenBank/DDBJ whole genome shotgun (WGS) entry which is preliminary data.</text>
</comment>
<reference evidence="12 13" key="1">
    <citation type="submission" date="2020-08" db="EMBL/GenBank/DDBJ databases">
        <title>The Agave Microbiome: Exploring the role of microbial communities in plant adaptations to desert environments.</title>
        <authorList>
            <person name="Partida-Martinez L.P."/>
        </authorList>
    </citation>
    <scope>NUCLEOTIDE SEQUENCE [LARGE SCALE GENOMIC DNA]</scope>
    <source>
        <strain evidence="12 13">AT3.2</strain>
    </source>
</reference>
<evidence type="ECO:0000259" key="11">
    <source>
        <dbReference type="Pfam" id="PF12019"/>
    </source>
</evidence>
<feature type="domain" description="General secretion pathway GspH" evidence="11">
    <location>
        <begin position="35"/>
        <end position="143"/>
    </location>
</feature>
<dbReference type="GO" id="GO:0015628">
    <property type="term" value="P:protein secretion by the type II secretion system"/>
    <property type="evidence" value="ECO:0007669"/>
    <property type="project" value="InterPro"/>
</dbReference>
<evidence type="ECO:0000256" key="8">
    <source>
        <dbReference type="ARBA" id="ARBA00023136"/>
    </source>
</evidence>